<proteinExistence type="predicted"/>
<dbReference type="EMBL" id="CP163440">
    <property type="protein sequence ID" value="XDQ68308.1"/>
    <property type="molecule type" value="Genomic_DNA"/>
</dbReference>
<dbReference type="AlphaFoldDB" id="A0AB39SLL6"/>
<dbReference type="RefSeq" id="WP_369265131.1">
    <property type="nucleotide sequence ID" value="NZ_CP163440.1"/>
</dbReference>
<organism evidence="1">
    <name type="scientific">Streptomyces sp. R35</name>
    <dbReference type="NCBI Taxonomy" id="3238630"/>
    <lineage>
        <taxon>Bacteria</taxon>
        <taxon>Bacillati</taxon>
        <taxon>Actinomycetota</taxon>
        <taxon>Actinomycetes</taxon>
        <taxon>Kitasatosporales</taxon>
        <taxon>Streptomycetaceae</taxon>
        <taxon>Streptomyces</taxon>
    </lineage>
</organism>
<sequence length="97" mass="10556">MLKSAVVVQGPEFEDGLGALEATATAGDHRAHLLWRVSANRVLPVQDRLPDGSWLSRLHAGTDGKKRDPVRVRELAYQLCGGGAGSQDTHYRLVTDH</sequence>
<reference evidence="1" key="1">
    <citation type="submission" date="2024-07" db="EMBL/GenBank/DDBJ databases">
        <authorList>
            <person name="Yu S.T."/>
        </authorList>
    </citation>
    <scope>NUCLEOTIDE SEQUENCE</scope>
    <source>
        <strain evidence="1">R35</strain>
    </source>
</reference>
<name>A0AB39SLL6_9ACTN</name>
<evidence type="ECO:0000313" key="1">
    <source>
        <dbReference type="EMBL" id="XDQ68308.1"/>
    </source>
</evidence>
<protein>
    <submittedName>
        <fullName evidence="1">Uncharacterized protein</fullName>
    </submittedName>
</protein>
<accession>A0AB39SLL6</accession>
<gene>
    <name evidence="1" type="ORF">AB5J50_49950</name>
</gene>